<proteinExistence type="predicted"/>
<dbReference type="PANTHER" id="PTHR46796">
    <property type="entry name" value="HTH-TYPE TRANSCRIPTIONAL ACTIVATOR RHAS-RELATED"/>
    <property type="match status" value="1"/>
</dbReference>
<protein>
    <submittedName>
        <fullName evidence="7">AraC family transcriptional regulator</fullName>
    </submittedName>
</protein>
<evidence type="ECO:0000256" key="4">
    <source>
        <dbReference type="ARBA" id="ARBA00023159"/>
    </source>
</evidence>
<evidence type="ECO:0000259" key="6">
    <source>
        <dbReference type="PROSITE" id="PS01124"/>
    </source>
</evidence>
<keyword evidence="4" id="KW-0010">Activator</keyword>
<dbReference type="Proteomes" id="UP000309676">
    <property type="component" value="Unassembled WGS sequence"/>
</dbReference>
<keyword evidence="5" id="KW-0804">Transcription</keyword>
<keyword evidence="1" id="KW-0963">Cytoplasm</keyword>
<keyword evidence="3" id="KW-0238">DNA-binding</keyword>
<dbReference type="Gene3D" id="1.10.10.60">
    <property type="entry name" value="Homeodomain-like"/>
    <property type="match status" value="2"/>
</dbReference>
<dbReference type="InterPro" id="IPR014710">
    <property type="entry name" value="RmlC-like_jellyroll"/>
</dbReference>
<dbReference type="SUPFAM" id="SSF51215">
    <property type="entry name" value="Regulatory protein AraC"/>
    <property type="match status" value="1"/>
</dbReference>
<dbReference type="InterPro" id="IPR018062">
    <property type="entry name" value="HTH_AraC-typ_CS"/>
</dbReference>
<dbReference type="SUPFAM" id="SSF46689">
    <property type="entry name" value="Homeodomain-like"/>
    <property type="match status" value="2"/>
</dbReference>
<dbReference type="InterPro" id="IPR037923">
    <property type="entry name" value="HTH-like"/>
</dbReference>
<dbReference type="EMBL" id="VCIW01000001">
    <property type="protein sequence ID" value="TLS53829.1"/>
    <property type="molecule type" value="Genomic_DNA"/>
</dbReference>
<dbReference type="PROSITE" id="PS00041">
    <property type="entry name" value="HTH_ARAC_FAMILY_1"/>
    <property type="match status" value="1"/>
</dbReference>
<accession>A0A5R9GF82</accession>
<dbReference type="Gene3D" id="2.60.120.10">
    <property type="entry name" value="Jelly Rolls"/>
    <property type="match status" value="1"/>
</dbReference>
<evidence type="ECO:0000256" key="5">
    <source>
        <dbReference type="ARBA" id="ARBA00023163"/>
    </source>
</evidence>
<evidence type="ECO:0000313" key="8">
    <source>
        <dbReference type="Proteomes" id="UP000309676"/>
    </source>
</evidence>
<evidence type="ECO:0000313" key="7">
    <source>
        <dbReference type="EMBL" id="TLS53829.1"/>
    </source>
</evidence>
<dbReference type="InterPro" id="IPR050204">
    <property type="entry name" value="AraC_XylS_family_regulators"/>
</dbReference>
<dbReference type="PROSITE" id="PS01124">
    <property type="entry name" value="HTH_ARAC_FAMILY_2"/>
    <property type="match status" value="1"/>
</dbReference>
<feature type="domain" description="HTH araC/xylS-type" evidence="6">
    <location>
        <begin position="178"/>
        <end position="280"/>
    </location>
</feature>
<evidence type="ECO:0000256" key="3">
    <source>
        <dbReference type="ARBA" id="ARBA00023125"/>
    </source>
</evidence>
<dbReference type="SMART" id="SM00342">
    <property type="entry name" value="HTH_ARAC"/>
    <property type="match status" value="1"/>
</dbReference>
<name>A0A5R9GF82_9BACL</name>
<dbReference type="PRINTS" id="PR00032">
    <property type="entry name" value="HTHARAC"/>
</dbReference>
<evidence type="ECO:0000256" key="1">
    <source>
        <dbReference type="ARBA" id="ARBA00022490"/>
    </source>
</evidence>
<evidence type="ECO:0000256" key="2">
    <source>
        <dbReference type="ARBA" id="ARBA00023015"/>
    </source>
</evidence>
<dbReference type="GO" id="GO:0043565">
    <property type="term" value="F:sequence-specific DNA binding"/>
    <property type="evidence" value="ECO:0007669"/>
    <property type="project" value="InterPro"/>
</dbReference>
<dbReference type="InterPro" id="IPR003313">
    <property type="entry name" value="AraC-bd"/>
</dbReference>
<comment type="caution">
    <text evidence="7">The sequence shown here is derived from an EMBL/GenBank/DDBJ whole genome shotgun (WGS) entry which is preliminary data.</text>
</comment>
<dbReference type="InterPro" id="IPR018060">
    <property type="entry name" value="HTH_AraC"/>
</dbReference>
<reference evidence="7 8" key="1">
    <citation type="submission" date="2019-05" db="EMBL/GenBank/DDBJ databases">
        <authorList>
            <person name="Narsing Rao M.P."/>
            <person name="Li W.J."/>
        </authorList>
    </citation>
    <scope>NUCLEOTIDE SEQUENCE [LARGE SCALE GENOMIC DNA]</scope>
    <source>
        <strain evidence="7 8">SYSU_K30003</strain>
    </source>
</reference>
<sequence length="285" mass="32540">MEKTLLGRGMTCMFADTMVKLLFVTDKLRESPWEDTRRTVDCHTLYWVMSGLGSLAANGERFRLEPGTLFYLAPGLELRLTASPSEGVRIAMALFDAATLRHADRQWHGPEPIPDLGLPFMERYVGPERKEIDAAFRSIVRGWAPGSDQGELSCRMELLRLIAKLADRGRAPAKHPMEEIVRRVRDDLVAQYGAELRIEELASRYSVSPSHLRKWFANRYGVPPKAYLLRLRMEHAARFLLHTRAPVKEIASECGFKDELHFSKAFKKHHGLSPAFYRSKLRSSM</sequence>
<dbReference type="Pfam" id="PF02311">
    <property type="entry name" value="AraC_binding"/>
    <property type="match status" value="1"/>
</dbReference>
<dbReference type="Pfam" id="PF12833">
    <property type="entry name" value="HTH_18"/>
    <property type="match status" value="1"/>
</dbReference>
<keyword evidence="8" id="KW-1185">Reference proteome</keyword>
<gene>
    <name evidence="7" type="ORF">FE782_00260</name>
</gene>
<organism evidence="7 8">
    <name type="scientific">Paenibacillus antri</name>
    <dbReference type="NCBI Taxonomy" id="2582848"/>
    <lineage>
        <taxon>Bacteria</taxon>
        <taxon>Bacillati</taxon>
        <taxon>Bacillota</taxon>
        <taxon>Bacilli</taxon>
        <taxon>Bacillales</taxon>
        <taxon>Paenibacillaceae</taxon>
        <taxon>Paenibacillus</taxon>
    </lineage>
</organism>
<dbReference type="GO" id="GO:0003700">
    <property type="term" value="F:DNA-binding transcription factor activity"/>
    <property type="evidence" value="ECO:0007669"/>
    <property type="project" value="InterPro"/>
</dbReference>
<dbReference type="InterPro" id="IPR020449">
    <property type="entry name" value="Tscrpt_reg_AraC-type_HTH"/>
</dbReference>
<dbReference type="PANTHER" id="PTHR46796:SF13">
    <property type="entry name" value="HTH-TYPE TRANSCRIPTIONAL ACTIVATOR RHAS"/>
    <property type="match status" value="1"/>
</dbReference>
<dbReference type="AlphaFoldDB" id="A0A5R9GF82"/>
<dbReference type="InterPro" id="IPR009057">
    <property type="entry name" value="Homeodomain-like_sf"/>
</dbReference>
<keyword evidence="2" id="KW-0805">Transcription regulation</keyword>